<reference evidence="5 6" key="1">
    <citation type="journal article" date="2015" name="Nature">
        <title>rRNA introns, odd ribosomes, and small enigmatic genomes across a large radiation of phyla.</title>
        <authorList>
            <person name="Brown C.T."/>
            <person name="Hug L.A."/>
            <person name="Thomas B.C."/>
            <person name="Sharon I."/>
            <person name="Castelle C.J."/>
            <person name="Singh A."/>
            <person name="Wilkins M.J."/>
            <person name="Williams K.H."/>
            <person name="Banfield J.F."/>
        </authorList>
    </citation>
    <scope>NUCLEOTIDE SEQUENCE [LARGE SCALE GENOMIC DNA]</scope>
</reference>
<feature type="domain" description="Nudix hydrolase" evidence="4">
    <location>
        <begin position="8"/>
        <end position="151"/>
    </location>
</feature>
<comment type="caution">
    <text evidence="5">The sequence shown here is derived from an EMBL/GenBank/DDBJ whole genome shotgun (WGS) entry which is preliminary data.</text>
</comment>
<name>A0A0G1VGY5_9BACT</name>
<dbReference type="Proteomes" id="UP000034589">
    <property type="component" value="Unassembled WGS sequence"/>
</dbReference>
<evidence type="ECO:0000256" key="2">
    <source>
        <dbReference type="ARBA" id="ARBA00022801"/>
    </source>
</evidence>
<proteinExistence type="inferred from homology"/>
<evidence type="ECO:0000256" key="3">
    <source>
        <dbReference type="RuleBase" id="RU003476"/>
    </source>
</evidence>
<sequence length="154" mass="17528">MAPHIHEKIDFTASTYIVFSSKVLLHKHKVLGIWLPPGGHIELEEDPNEAAIREAKEETGLDVELIGEKKTYSTSFSARDLIPPRFLNRHYFDETRKHEHVDLAYFARAKSDNAHPEEGGGEIRWFSKEELEQNDEGVLPDVCQHALAALKELS</sequence>
<dbReference type="Pfam" id="PF00293">
    <property type="entry name" value="NUDIX"/>
    <property type="match status" value="1"/>
</dbReference>
<dbReference type="InterPro" id="IPR020084">
    <property type="entry name" value="NUDIX_hydrolase_CS"/>
</dbReference>
<organism evidence="5 6">
    <name type="scientific">Candidatus Kaiserbacteria bacterium GW2011_GWC2_49_12</name>
    <dbReference type="NCBI Taxonomy" id="1618675"/>
    <lineage>
        <taxon>Bacteria</taxon>
        <taxon>Candidatus Kaiseribacteriota</taxon>
    </lineage>
</organism>
<dbReference type="PANTHER" id="PTHR43046:SF14">
    <property type="entry name" value="MUTT_NUDIX FAMILY PROTEIN"/>
    <property type="match status" value="1"/>
</dbReference>
<dbReference type="PANTHER" id="PTHR43046">
    <property type="entry name" value="GDP-MANNOSE MANNOSYL HYDROLASE"/>
    <property type="match status" value="1"/>
</dbReference>
<dbReference type="InterPro" id="IPR000086">
    <property type="entry name" value="NUDIX_hydrolase_dom"/>
</dbReference>
<dbReference type="GO" id="GO:0016787">
    <property type="term" value="F:hydrolase activity"/>
    <property type="evidence" value="ECO:0007669"/>
    <property type="project" value="UniProtKB-KW"/>
</dbReference>
<dbReference type="AlphaFoldDB" id="A0A0G1VGY5"/>
<accession>A0A0G1VGY5</accession>
<dbReference type="PROSITE" id="PS00893">
    <property type="entry name" value="NUDIX_BOX"/>
    <property type="match status" value="1"/>
</dbReference>
<dbReference type="Gene3D" id="3.90.79.10">
    <property type="entry name" value="Nucleoside Triphosphate Pyrophosphohydrolase"/>
    <property type="match status" value="1"/>
</dbReference>
<protein>
    <submittedName>
        <fullName evidence="5">NUDIX hydrolase</fullName>
    </submittedName>
</protein>
<comment type="cofactor">
    <cofactor evidence="1">
        <name>Mg(2+)</name>
        <dbReference type="ChEBI" id="CHEBI:18420"/>
    </cofactor>
</comment>
<dbReference type="PROSITE" id="PS51462">
    <property type="entry name" value="NUDIX"/>
    <property type="match status" value="1"/>
</dbReference>
<dbReference type="InterPro" id="IPR020476">
    <property type="entry name" value="Nudix_hydrolase"/>
</dbReference>
<evidence type="ECO:0000256" key="1">
    <source>
        <dbReference type="ARBA" id="ARBA00001946"/>
    </source>
</evidence>
<dbReference type="InterPro" id="IPR015797">
    <property type="entry name" value="NUDIX_hydrolase-like_dom_sf"/>
</dbReference>
<comment type="similarity">
    <text evidence="3">Belongs to the Nudix hydrolase family.</text>
</comment>
<keyword evidence="2 3" id="KW-0378">Hydrolase</keyword>
<dbReference type="CDD" id="cd03674">
    <property type="entry name" value="NUDIX_Hydrolase"/>
    <property type="match status" value="1"/>
</dbReference>
<dbReference type="PRINTS" id="PR00502">
    <property type="entry name" value="NUDIXFAMILY"/>
</dbReference>
<evidence type="ECO:0000313" key="6">
    <source>
        <dbReference type="Proteomes" id="UP000034589"/>
    </source>
</evidence>
<evidence type="ECO:0000259" key="4">
    <source>
        <dbReference type="PROSITE" id="PS51462"/>
    </source>
</evidence>
<dbReference type="SUPFAM" id="SSF55811">
    <property type="entry name" value="Nudix"/>
    <property type="match status" value="1"/>
</dbReference>
<gene>
    <name evidence="5" type="ORF">UY39_C0057G0002</name>
</gene>
<dbReference type="EMBL" id="LCPV01000057">
    <property type="protein sequence ID" value="KKW05540.1"/>
    <property type="molecule type" value="Genomic_DNA"/>
</dbReference>
<evidence type="ECO:0000313" key="5">
    <source>
        <dbReference type="EMBL" id="KKW05540.1"/>
    </source>
</evidence>